<feature type="transmembrane region" description="Helical" evidence="8">
    <location>
        <begin position="417"/>
        <end position="440"/>
    </location>
</feature>
<dbReference type="EMBL" id="OAPG01000010">
    <property type="protein sequence ID" value="SNX85449.1"/>
    <property type="molecule type" value="Genomic_DNA"/>
</dbReference>
<reference evidence="9" key="1">
    <citation type="submission" date="2023-10" db="EMBL/GenBank/DDBJ databases">
        <authorList>
            <person name="Guldener U."/>
        </authorList>
    </citation>
    <scope>NUCLEOTIDE SEQUENCE</scope>
    <source>
        <strain evidence="9">Mp4</strain>
    </source>
</reference>
<accession>A0AAJ4XMB9</accession>
<feature type="transmembrane region" description="Helical" evidence="8">
    <location>
        <begin position="493"/>
        <end position="512"/>
    </location>
</feature>
<dbReference type="PANTHER" id="PTHR33567:SF3">
    <property type="entry name" value="CHROMATE ION TRANSPORTER (EUROFUNG)"/>
    <property type="match status" value="1"/>
</dbReference>
<sequence length="582" mass="62159">MSATQVVTRSPSHASNNERAPRPSSAFTTEATPTAAAGIPSLELEHQDRRNLKISVRLVETIRHFWDLGFTAFGGPGVHVVILRKRFVENLAWLDATTFADLFSLGNALPGPGSTQLAFSIALARNGTLAGLVAFLFWSIPGAAGMAALGAGVRKFPERLPPIVLGLLTGLNAAAVGLIALAAFQLSKSSITDPITRLLVIGSASFGICYHAPWMYPVLVFGGGLITLAYDYRHRIVKGVSAKLNLRNRKAVKNHNPAQNNRQNFSAQVIELEPVASTRRASLDATDKKQPAPAVQELPFQVGASSTQANLRHRSAQSADHNASNAISNETNSAEINRRTPIMVLPHKIALALGAGFIILVVTVVVTRSQLKSPPRTLDFFTNMMIAGVIIFGGGPVVVPLLRGYTVENGRVDSRDFLLGFAILQAFPGPNFNFAAYLGVLSIPNNPALGAFLGWLGIFSPGLLLKLSLLPLYHTWRKHEVTKSVLRGLNASATGLVYTAVWQLFLVGYIYTPARGVVMEAASQSGPLTSDPFWGVVASSAFVATQWFKSPPAVTILAGAVAGLAWFGVVGAAGTERQQAFF</sequence>
<dbReference type="Proteomes" id="UP001294444">
    <property type="component" value="Unassembled WGS sequence"/>
</dbReference>
<feature type="transmembrane region" description="Helical" evidence="8">
    <location>
        <begin position="129"/>
        <end position="151"/>
    </location>
</feature>
<feature type="transmembrane region" description="Helical" evidence="8">
    <location>
        <begin position="452"/>
        <end position="473"/>
    </location>
</feature>
<feature type="region of interest" description="Disordered" evidence="7">
    <location>
        <begin position="309"/>
        <end position="332"/>
    </location>
</feature>
<comment type="subcellular location">
    <subcellularLocation>
        <location evidence="1">Cell membrane</location>
        <topology evidence="1">Multi-pass membrane protein</topology>
    </subcellularLocation>
</comment>
<evidence type="ECO:0000256" key="2">
    <source>
        <dbReference type="ARBA" id="ARBA00005262"/>
    </source>
</evidence>
<keyword evidence="4 8" id="KW-0812">Transmembrane</keyword>
<feature type="compositionally biased region" description="Polar residues" evidence="7">
    <location>
        <begin position="1"/>
        <end position="18"/>
    </location>
</feature>
<feature type="transmembrane region" description="Helical" evidence="8">
    <location>
        <begin position="349"/>
        <end position="368"/>
    </location>
</feature>
<keyword evidence="6 8" id="KW-0472">Membrane</keyword>
<proteinExistence type="inferred from homology"/>
<dbReference type="AlphaFoldDB" id="A0AAJ4XMB9"/>
<dbReference type="GO" id="GO:0005886">
    <property type="term" value="C:plasma membrane"/>
    <property type="evidence" value="ECO:0007669"/>
    <property type="project" value="UniProtKB-SubCell"/>
</dbReference>
<protein>
    <submittedName>
        <fullName evidence="9">Related to chromate transport protein</fullName>
    </submittedName>
</protein>
<name>A0AAJ4XMB9_9BASI</name>
<gene>
    <name evidence="9" type="ORF">MEPE_04158</name>
</gene>
<feature type="region of interest" description="Disordered" evidence="7">
    <location>
        <begin position="1"/>
        <end position="32"/>
    </location>
</feature>
<comment type="similarity">
    <text evidence="2">Belongs to the chromate ion transporter (CHR) (TC 2.A.51) family.</text>
</comment>
<keyword evidence="3" id="KW-1003">Cell membrane</keyword>
<dbReference type="GO" id="GO:0015109">
    <property type="term" value="F:chromate transmembrane transporter activity"/>
    <property type="evidence" value="ECO:0007669"/>
    <property type="project" value="InterPro"/>
</dbReference>
<evidence type="ECO:0000256" key="3">
    <source>
        <dbReference type="ARBA" id="ARBA00022475"/>
    </source>
</evidence>
<evidence type="ECO:0000256" key="6">
    <source>
        <dbReference type="ARBA" id="ARBA00023136"/>
    </source>
</evidence>
<dbReference type="PANTHER" id="PTHR33567">
    <property type="entry name" value="CHROMATE ION TRANSPORTER (EUROFUNG)"/>
    <property type="match status" value="1"/>
</dbReference>
<evidence type="ECO:0000256" key="4">
    <source>
        <dbReference type="ARBA" id="ARBA00022692"/>
    </source>
</evidence>
<evidence type="ECO:0000256" key="5">
    <source>
        <dbReference type="ARBA" id="ARBA00022989"/>
    </source>
</evidence>
<feature type="transmembrane region" description="Helical" evidence="8">
    <location>
        <begin position="555"/>
        <end position="574"/>
    </location>
</feature>
<dbReference type="Pfam" id="PF02417">
    <property type="entry name" value="Chromate_transp"/>
    <property type="match status" value="2"/>
</dbReference>
<organism evidence="9 10">
    <name type="scientific">Melanopsichium pennsylvanicum</name>
    <dbReference type="NCBI Taxonomy" id="63383"/>
    <lineage>
        <taxon>Eukaryota</taxon>
        <taxon>Fungi</taxon>
        <taxon>Dikarya</taxon>
        <taxon>Basidiomycota</taxon>
        <taxon>Ustilaginomycotina</taxon>
        <taxon>Ustilaginomycetes</taxon>
        <taxon>Ustilaginales</taxon>
        <taxon>Ustilaginaceae</taxon>
        <taxon>Melanopsichium</taxon>
    </lineage>
</organism>
<dbReference type="InterPro" id="IPR003370">
    <property type="entry name" value="Chromate_transpt"/>
</dbReference>
<evidence type="ECO:0000256" key="7">
    <source>
        <dbReference type="SAM" id="MobiDB-lite"/>
    </source>
</evidence>
<evidence type="ECO:0000256" key="1">
    <source>
        <dbReference type="ARBA" id="ARBA00004651"/>
    </source>
</evidence>
<keyword evidence="10" id="KW-1185">Reference proteome</keyword>
<feature type="transmembrane region" description="Helical" evidence="8">
    <location>
        <begin position="214"/>
        <end position="232"/>
    </location>
</feature>
<feature type="transmembrane region" description="Helical" evidence="8">
    <location>
        <begin position="163"/>
        <end position="184"/>
    </location>
</feature>
<comment type="caution">
    <text evidence="9">The sequence shown here is derived from an EMBL/GenBank/DDBJ whole genome shotgun (WGS) entry which is preliminary data.</text>
</comment>
<evidence type="ECO:0000313" key="9">
    <source>
        <dbReference type="EMBL" id="SNX85449.1"/>
    </source>
</evidence>
<feature type="transmembrane region" description="Helical" evidence="8">
    <location>
        <begin position="380"/>
        <end position="405"/>
    </location>
</feature>
<evidence type="ECO:0000313" key="10">
    <source>
        <dbReference type="Proteomes" id="UP001294444"/>
    </source>
</evidence>
<keyword evidence="5 8" id="KW-1133">Transmembrane helix</keyword>
<evidence type="ECO:0000256" key="8">
    <source>
        <dbReference type="SAM" id="Phobius"/>
    </source>
</evidence>